<name>A0A7G9B5Z5_9FIRM</name>
<dbReference type="SMART" id="SM00028">
    <property type="entry name" value="TPR"/>
    <property type="match status" value="4"/>
</dbReference>
<accession>A0A7G9B5Z5</accession>
<dbReference type="RefSeq" id="WP_187333495.1">
    <property type="nucleotide sequence ID" value="NZ_CP060490.1"/>
</dbReference>
<dbReference type="Pfam" id="PF13181">
    <property type="entry name" value="TPR_8"/>
    <property type="match status" value="1"/>
</dbReference>
<protein>
    <submittedName>
        <fullName evidence="4">Tetratricopeptide repeat protein</fullName>
    </submittedName>
</protein>
<gene>
    <name evidence="4" type="ORF">H8790_02740</name>
</gene>
<evidence type="ECO:0000256" key="3">
    <source>
        <dbReference type="PROSITE-ProRule" id="PRU00339"/>
    </source>
</evidence>
<proteinExistence type="predicted"/>
<dbReference type="InterPro" id="IPR019734">
    <property type="entry name" value="TPR_rpt"/>
</dbReference>
<feature type="repeat" description="TPR" evidence="3">
    <location>
        <begin position="45"/>
        <end position="77"/>
    </location>
</feature>
<evidence type="ECO:0000256" key="2">
    <source>
        <dbReference type="ARBA" id="ARBA00022803"/>
    </source>
</evidence>
<keyword evidence="2 3" id="KW-0802">TPR repeat</keyword>
<dbReference type="InterPro" id="IPR011990">
    <property type="entry name" value="TPR-like_helical_dom_sf"/>
</dbReference>
<sequence>MSHEKIQERQLKLMRKGGATRGPIVMDEEILKEVEAALEKDPKDFIAWVSRGILYFNEDFEQAIESFSNALALQPFNGDQYYNRGRKFLSEDRYPQALADLVLSTRLDDKDAWKWHFRGVAHYFLEQYEEAIECFYRGIDCHLKNGTNNTPPERDWIFMAYLHMGQKEKALESIADITPDTPVEKGDLMYLKRCLLYTGQTSIDQFDREVDRSMPKRIITELYGAVVYCHWISGDDERAVEYLKEILAVNEDHHAFGYKMALLDKATWAKRFF</sequence>
<dbReference type="PANTHER" id="PTHR44858:SF1">
    <property type="entry name" value="UDP-N-ACETYLGLUCOSAMINE--PEPTIDE N-ACETYLGLUCOSAMINYLTRANSFERASE SPINDLY-RELATED"/>
    <property type="match status" value="1"/>
</dbReference>
<reference evidence="4 5" key="1">
    <citation type="submission" date="2020-08" db="EMBL/GenBank/DDBJ databases">
        <authorList>
            <person name="Liu C."/>
            <person name="Sun Q."/>
        </authorList>
    </citation>
    <scope>NUCLEOTIDE SEQUENCE [LARGE SCALE GENOMIC DNA]</scope>
    <source>
        <strain evidence="4 5">NSJ-62</strain>
    </source>
</reference>
<dbReference type="PANTHER" id="PTHR44858">
    <property type="entry name" value="TETRATRICOPEPTIDE REPEAT PROTEIN 6"/>
    <property type="match status" value="1"/>
</dbReference>
<keyword evidence="1" id="KW-0677">Repeat</keyword>
<evidence type="ECO:0000256" key="1">
    <source>
        <dbReference type="ARBA" id="ARBA00022737"/>
    </source>
</evidence>
<dbReference type="Pfam" id="PF13432">
    <property type="entry name" value="TPR_16"/>
    <property type="match status" value="1"/>
</dbReference>
<dbReference type="Proteomes" id="UP000515960">
    <property type="component" value="Chromosome"/>
</dbReference>
<dbReference type="KEGG" id="ohi:H8790_02740"/>
<evidence type="ECO:0000313" key="5">
    <source>
        <dbReference type="Proteomes" id="UP000515960"/>
    </source>
</evidence>
<evidence type="ECO:0000313" key="4">
    <source>
        <dbReference type="EMBL" id="QNL44976.1"/>
    </source>
</evidence>
<organism evidence="4 5">
    <name type="scientific">Oscillibacter hominis</name>
    <dbReference type="NCBI Taxonomy" id="2763056"/>
    <lineage>
        <taxon>Bacteria</taxon>
        <taxon>Bacillati</taxon>
        <taxon>Bacillota</taxon>
        <taxon>Clostridia</taxon>
        <taxon>Eubacteriales</taxon>
        <taxon>Oscillospiraceae</taxon>
        <taxon>Oscillibacter</taxon>
    </lineage>
</organism>
<dbReference type="EMBL" id="CP060490">
    <property type="protein sequence ID" value="QNL44976.1"/>
    <property type="molecule type" value="Genomic_DNA"/>
</dbReference>
<keyword evidence="5" id="KW-1185">Reference proteome</keyword>
<dbReference type="InterPro" id="IPR050498">
    <property type="entry name" value="Ycf3"/>
</dbReference>
<dbReference type="Gene3D" id="1.25.40.10">
    <property type="entry name" value="Tetratricopeptide repeat domain"/>
    <property type="match status" value="1"/>
</dbReference>
<dbReference type="AlphaFoldDB" id="A0A7G9B5Z5"/>
<dbReference type="SUPFAM" id="SSF48452">
    <property type="entry name" value="TPR-like"/>
    <property type="match status" value="1"/>
</dbReference>
<dbReference type="PROSITE" id="PS50005">
    <property type="entry name" value="TPR"/>
    <property type="match status" value="1"/>
</dbReference>